<gene>
    <name evidence="3" type="ORF">DFJ69_1763</name>
</gene>
<keyword evidence="2" id="KW-1133">Transmembrane helix</keyword>
<keyword evidence="2" id="KW-0472">Membrane</keyword>
<dbReference type="EMBL" id="QTTT01000001">
    <property type="protein sequence ID" value="REE96333.1"/>
    <property type="molecule type" value="Genomic_DNA"/>
</dbReference>
<feature type="transmembrane region" description="Helical" evidence="2">
    <location>
        <begin position="345"/>
        <end position="371"/>
    </location>
</feature>
<dbReference type="InterPro" id="IPR013320">
    <property type="entry name" value="ConA-like_dom_sf"/>
</dbReference>
<organism evidence="3 4">
    <name type="scientific">Thermomonospora umbrina</name>
    <dbReference type="NCBI Taxonomy" id="111806"/>
    <lineage>
        <taxon>Bacteria</taxon>
        <taxon>Bacillati</taxon>
        <taxon>Actinomycetota</taxon>
        <taxon>Actinomycetes</taxon>
        <taxon>Streptosporangiales</taxon>
        <taxon>Thermomonosporaceae</taxon>
        <taxon>Thermomonospora</taxon>
    </lineage>
</organism>
<reference evidence="3 4" key="1">
    <citation type="submission" date="2018-08" db="EMBL/GenBank/DDBJ databases">
        <title>Sequencing the genomes of 1000 actinobacteria strains.</title>
        <authorList>
            <person name="Klenk H.-P."/>
        </authorList>
    </citation>
    <scope>NUCLEOTIDE SEQUENCE [LARGE SCALE GENOMIC DNA]</scope>
    <source>
        <strain evidence="3 4">DSM 43927</strain>
    </source>
</reference>
<evidence type="ECO:0000256" key="2">
    <source>
        <dbReference type="SAM" id="Phobius"/>
    </source>
</evidence>
<protein>
    <submittedName>
        <fullName evidence="3">ABC-2 family transporter</fullName>
    </submittedName>
</protein>
<keyword evidence="2" id="KW-0812">Transmembrane</keyword>
<proteinExistence type="predicted"/>
<dbReference type="Gene3D" id="2.60.120.200">
    <property type="match status" value="1"/>
</dbReference>
<dbReference type="GO" id="GO:0140359">
    <property type="term" value="F:ABC-type transporter activity"/>
    <property type="evidence" value="ECO:0007669"/>
    <property type="project" value="InterPro"/>
</dbReference>
<feature type="transmembrane region" description="Helical" evidence="2">
    <location>
        <begin position="21"/>
        <end position="41"/>
    </location>
</feature>
<feature type="transmembrane region" description="Helical" evidence="2">
    <location>
        <begin position="486"/>
        <end position="505"/>
    </location>
</feature>
<feature type="transmembrane region" description="Helical" evidence="2">
    <location>
        <begin position="422"/>
        <end position="443"/>
    </location>
</feature>
<name>A0A3D9SQT1_9ACTN</name>
<evidence type="ECO:0000313" key="3">
    <source>
        <dbReference type="EMBL" id="REE96333.1"/>
    </source>
</evidence>
<dbReference type="SUPFAM" id="SSF49899">
    <property type="entry name" value="Concanavalin A-like lectins/glucanases"/>
    <property type="match status" value="1"/>
</dbReference>
<comment type="caution">
    <text evidence="3">The sequence shown here is derived from an EMBL/GenBank/DDBJ whole genome shotgun (WGS) entry which is preliminary data.</text>
</comment>
<evidence type="ECO:0000256" key="1">
    <source>
        <dbReference type="SAM" id="MobiDB-lite"/>
    </source>
</evidence>
<feature type="transmembrane region" description="Helical" evidence="2">
    <location>
        <begin position="391"/>
        <end position="415"/>
    </location>
</feature>
<accession>A0A3D9SQT1</accession>
<dbReference type="GO" id="GO:0005886">
    <property type="term" value="C:plasma membrane"/>
    <property type="evidence" value="ECO:0007669"/>
    <property type="project" value="UniProtKB-SubCell"/>
</dbReference>
<dbReference type="Proteomes" id="UP000256661">
    <property type="component" value="Unassembled WGS sequence"/>
</dbReference>
<dbReference type="OrthoDB" id="185815at2"/>
<feature type="region of interest" description="Disordered" evidence="1">
    <location>
        <begin position="247"/>
        <end position="266"/>
    </location>
</feature>
<dbReference type="AlphaFoldDB" id="A0A3D9SQT1"/>
<evidence type="ECO:0000313" key="4">
    <source>
        <dbReference type="Proteomes" id="UP000256661"/>
    </source>
</evidence>
<dbReference type="RefSeq" id="WP_116021992.1">
    <property type="nucleotide sequence ID" value="NZ_QTTT01000001.1"/>
</dbReference>
<feature type="transmembrane region" description="Helical" evidence="2">
    <location>
        <begin position="303"/>
        <end position="324"/>
    </location>
</feature>
<sequence>MIDGFGRSVRAEWTKFRTVRGWVIAMGTAAVLTVLLSAFAATGNTSSCTGPNGQACPAIPLGPGGEAVKDGFAFAHRGLTGDGEITVRLTSMTGVITYPPPDHDKIVPGLVPWAKAGIIVKDGTRPGSSYAAVMLTGRNGVRMQHDFTEDTAGRPGGVSPASPRWLRLTRSGDTLTGYESSDGARWTEVGKARLEGLPDTVRIGLFATSPGDLTVRSIGVGAMTSEMRFTQTSAVFDNVTLRGSTSAGAWRQDQVGGRDGPGPDWERDHRAPGLVESGGRLTVTGSGDIAPISGEGGLGVERALAGVILGMVVVAVVGALFITAEHRRGLYRTTLLATPGPGRVLAAKAVVLGAVAFVVGLAGTAGSLVWGKRILVSNGNFILPAGTLTEVRVIVGTAALLAVTAVLALGLGALFRRGVTAVLLAVVTVVLPYVLAVSALLPAGPADWVLRLSPASAFAIQQSIPEYPQVVGDYRPAAGYFPLSPWAGFAVLCCWAALVLGLAAFRMRRRDA</sequence>
<keyword evidence="4" id="KW-1185">Reference proteome</keyword>
<dbReference type="Pfam" id="PF12679">
    <property type="entry name" value="ABC2_membrane_2"/>
    <property type="match status" value="1"/>
</dbReference>